<dbReference type="GO" id="GO:0016853">
    <property type="term" value="F:isomerase activity"/>
    <property type="evidence" value="ECO:0007669"/>
    <property type="project" value="TreeGrafter"/>
</dbReference>
<organism evidence="3 4">
    <name type="scientific">Paenibacillus chitinolyticus</name>
    <dbReference type="NCBI Taxonomy" id="79263"/>
    <lineage>
        <taxon>Bacteria</taxon>
        <taxon>Bacillati</taxon>
        <taxon>Bacillota</taxon>
        <taxon>Bacilli</taxon>
        <taxon>Bacillales</taxon>
        <taxon>Paenibacillaceae</taxon>
        <taxon>Paenibacillus</taxon>
    </lineage>
</organism>
<protein>
    <submittedName>
        <fullName evidence="3">PhzF family phenazine biosynthesis protein</fullName>
    </submittedName>
</protein>
<dbReference type="NCBIfam" id="TIGR00654">
    <property type="entry name" value="PhzF_family"/>
    <property type="match status" value="1"/>
</dbReference>
<dbReference type="OrthoDB" id="9788221at2"/>
<dbReference type="GeneID" id="95374531"/>
<evidence type="ECO:0000313" key="3">
    <source>
        <dbReference type="EMBL" id="QAV17391.1"/>
    </source>
</evidence>
<gene>
    <name evidence="2" type="ORF">M5X16_07590</name>
    <name evidence="3" type="ORF">PC41400_06825</name>
</gene>
<dbReference type="GO" id="GO:0005737">
    <property type="term" value="C:cytoplasm"/>
    <property type="evidence" value="ECO:0007669"/>
    <property type="project" value="TreeGrafter"/>
</dbReference>
<sequence>MSLSKQDFYIVDVFAERKYAGNPLAVVICPEPLPAPDMQSIAREMNYSETTFLQPEPDADGSYRVRIFTPNSELPFAGHPCLGTAWIIRHLYSPDAQEITLKVPAGNIPVTFGSDGVLWMEQLQPTFGSLVSASAAAAVIGLETEEIDERYPAQVVSTGIPFLLIPVKTLASVRSAVYRSEAAAALPAEAAVPVMPFCPETYDKANGINARVFVDELGVPEDPATGSAGGCLAAYLARCRYLGGPSVDTVVEQGYEIGRPSLLYLRASEIDGRFAIHVGGRVFFTAQGQLV</sequence>
<dbReference type="KEGG" id="pchi:PC41400_06825"/>
<evidence type="ECO:0000313" key="5">
    <source>
        <dbReference type="Proteomes" id="UP001527202"/>
    </source>
</evidence>
<evidence type="ECO:0000256" key="1">
    <source>
        <dbReference type="PIRSR" id="PIRSR016184-1"/>
    </source>
</evidence>
<feature type="active site" evidence="1">
    <location>
        <position position="49"/>
    </location>
</feature>
<reference evidence="2 5" key="2">
    <citation type="submission" date="2022-05" db="EMBL/GenBank/DDBJ databases">
        <title>Genome Sequencing of Bee-Associated Microbes.</title>
        <authorList>
            <person name="Dunlap C."/>
        </authorList>
    </citation>
    <scope>NUCLEOTIDE SEQUENCE [LARGE SCALE GENOMIC DNA]</scope>
    <source>
        <strain evidence="2 5">NRRL B-23120</strain>
    </source>
</reference>
<dbReference type="Proteomes" id="UP000288943">
    <property type="component" value="Chromosome"/>
</dbReference>
<evidence type="ECO:0000313" key="4">
    <source>
        <dbReference type="Proteomes" id="UP000288943"/>
    </source>
</evidence>
<dbReference type="PANTHER" id="PTHR13774">
    <property type="entry name" value="PHENAZINE BIOSYNTHESIS PROTEIN"/>
    <property type="match status" value="1"/>
</dbReference>
<dbReference type="Proteomes" id="UP001527202">
    <property type="component" value="Unassembled WGS sequence"/>
</dbReference>
<dbReference type="PANTHER" id="PTHR13774:SF32">
    <property type="entry name" value="ANTISENSE-ENHANCING SEQUENCE 1"/>
    <property type="match status" value="1"/>
</dbReference>
<dbReference type="InterPro" id="IPR003719">
    <property type="entry name" value="Phenazine_PhzF-like"/>
</dbReference>
<dbReference type="Pfam" id="PF02567">
    <property type="entry name" value="PhzC-PhzF"/>
    <property type="match status" value="1"/>
</dbReference>
<proteinExistence type="predicted"/>
<dbReference type="Gene3D" id="3.10.310.10">
    <property type="entry name" value="Diaminopimelate Epimerase, Chain A, domain 1"/>
    <property type="match status" value="2"/>
</dbReference>
<dbReference type="RefSeq" id="WP_042229479.1">
    <property type="nucleotide sequence ID" value="NZ_CP026520.1"/>
</dbReference>
<name>A0A410WST1_9BACL</name>
<dbReference type="AlphaFoldDB" id="A0A410WST1"/>
<evidence type="ECO:0000313" key="2">
    <source>
        <dbReference type="EMBL" id="MCY9595630.1"/>
    </source>
</evidence>
<dbReference type="SUPFAM" id="SSF54506">
    <property type="entry name" value="Diaminopimelate epimerase-like"/>
    <property type="match status" value="1"/>
</dbReference>
<keyword evidence="5" id="KW-1185">Reference proteome</keyword>
<dbReference type="PIRSF" id="PIRSF016184">
    <property type="entry name" value="PhzC_PhzF"/>
    <property type="match status" value="1"/>
</dbReference>
<accession>A0A410WST1</accession>
<reference evidence="3 4" key="1">
    <citation type="submission" date="2018-01" db="EMBL/GenBank/DDBJ databases">
        <title>The whole genome sequencing and assembly of Paenibacillus chitinolyticus KCCM 41400 strain.</title>
        <authorList>
            <person name="Kim J.-Y."/>
            <person name="Park M.-K."/>
            <person name="Lee Y.-J."/>
            <person name="Yi H."/>
            <person name="Bahn Y.-S."/>
            <person name="Kim J.F."/>
            <person name="Lee D.-W."/>
        </authorList>
    </citation>
    <scope>NUCLEOTIDE SEQUENCE [LARGE SCALE GENOMIC DNA]</scope>
    <source>
        <strain evidence="3 4">KCCM 41400</strain>
    </source>
</reference>
<dbReference type="EMBL" id="JAMDMJ010000008">
    <property type="protein sequence ID" value="MCY9595630.1"/>
    <property type="molecule type" value="Genomic_DNA"/>
</dbReference>
<dbReference type="EMBL" id="CP026520">
    <property type="protein sequence ID" value="QAV17391.1"/>
    <property type="molecule type" value="Genomic_DNA"/>
</dbReference>